<sequence length="191" mass="20969">MTDSTMPKRQDARAIRSRHAMRSALLKLMAAGPFDAITGSQIAQAAGVGYSTFFRHYADVPAVLSDVVAMLTDEFTREMMPFWTSGRPEEAARVLIAAVEQRREAIRALLSAAGSSRYELSRQIIDRLSSQPDLSAQDVPHRLALRVSVAATIEVLDWWICEEPDRNAAEIAEWLRKVVLAPLAGGGMGDS</sequence>
<evidence type="ECO:0000313" key="5">
    <source>
        <dbReference type="Proteomes" id="UP001157910"/>
    </source>
</evidence>
<dbReference type="SUPFAM" id="SSF46689">
    <property type="entry name" value="Homeodomain-like"/>
    <property type="match status" value="1"/>
</dbReference>
<feature type="domain" description="HTH tetR-type" evidence="3">
    <location>
        <begin position="15"/>
        <end position="75"/>
    </location>
</feature>
<name>A0ABY1QVE6_9SPHN</name>
<dbReference type="Proteomes" id="UP001157910">
    <property type="component" value="Unassembled WGS sequence"/>
</dbReference>
<organism evidence="4 5">
    <name type="scientific">Novosphingobium panipatense</name>
    <dbReference type="NCBI Taxonomy" id="428991"/>
    <lineage>
        <taxon>Bacteria</taxon>
        <taxon>Pseudomonadati</taxon>
        <taxon>Pseudomonadota</taxon>
        <taxon>Alphaproteobacteria</taxon>
        <taxon>Sphingomonadales</taxon>
        <taxon>Sphingomonadaceae</taxon>
        <taxon>Novosphingobium</taxon>
    </lineage>
</organism>
<accession>A0ABY1QVE6</accession>
<dbReference type="InterPro" id="IPR001647">
    <property type="entry name" value="HTH_TetR"/>
</dbReference>
<dbReference type="Gene3D" id="1.10.357.10">
    <property type="entry name" value="Tetracycline Repressor, domain 2"/>
    <property type="match status" value="1"/>
</dbReference>
<reference evidence="4 5" key="1">
    <citation type="submission" date="2017-05" db="EMBL/GenBank/DDBJ databases">
        <authorList>
            <person name="Varghese N."/>
            <person name="Submissions S."/>
        </authorList>
    </citation>
    <scope>NUCLEOTIDE SEQUENCE [LARGE SCALE GENOMIC DNA]</scope>
    <source>
        <strain evidence="4 5">SM16</strain>
    </source>
</reference>
<dbReference type="PROSITE" id="PS50977">
    <property type="entry name" value="HTH_TETR_2"/>
    <property type="match status" value="1"/>
</dbReference>
<evidence type="ECO:0000256" key="2">
    <source>
        <dbReference type="PROSITE-ProRule" id="PRU00335"/>
    </source>
</evidence>
<proteinExistence type="predicted"/>
<evidence type="ECO:0000313" key="4">
    <source>
        <dbReference type="EMBL" id="SMP81907.1"/>
    </source>
</evidence>
<evidence type="ECO:0000256" key="1">
    <source>
        <dbReference type="ARBA" id="ARBA00023125"/>
    </source>
</evidence>
<protein>
    <submittedName>
        <fullName evidence="4">Transcriptional regulator, TetR family</fullName>
    </submittedName>
</protein>
<dbReference type="EMBL" id="FXUI01000020">
    <property type="protein sequence ID" value="SMP81907.1"/>
    <property type="molecule type" value="Genomic_DNA"/>
</dbReference>
<comment type="caution">
    <text evidence="4">The sequence shown here is derived from an EMBL/GenBank/DDBJ whole genome shotgun (WGS) entry which is preliminary data.</text>
</comment>
<evidence type="ECO:0000259" key="3">
    <source>
        <dbReference type="PROSITE" id="PS50977"/>
    </source>
</evidence>
<keyword evidence="1 2" id="KW-0238">DNA-binding</keyword>
<dbReference type="InterPro" id="IPR009057">
    <property type="entry name" value="Homeodomain-like_sf"/>
</dbReference>
<gene>
    <name evidence="4" type="ORF">SAMN06296065_12029</name>
</gene>
<feature type="DNA-binding region" description="H-T-H motif" evidence="2">
    <location>
        <begin position="38"/>
        <end position="57"/>
    </location>
</feature>
<dbReference type="RefSeq" id="WP_283407116.1">
    <property type="nucleotide sequence ID" value="NZ_FXUI01000020.1"/>
</dbReference>
<keyword evidence="5" id="KW-1185">Reference proteome</keyword>